<feature type="transmembrane region" description="Helical" evidence="1">
    <location>
        <begin position="6"/>
        <end position="23"/>
    </location>
</feature>
<keyword evidence="1" id="KW-0472">Membrane</keyword>
<reference evidence="3" key="2">
    <citation type="submission" date="2020-10" db="UniProtKB">
        <authorList>
            <consortium name="WormBaseParasite"/>
        </authorList>
    </citation>
    <scope>IDENTIFICATION</scope>
</reference>
<proteinExistence type="predicted"/>
<dbReference type="WBParaSite" id="Pan_g20212.t1">
    <property type="protein sequence ID" value="Pan_g20212.t1"/>
    <property type="gene ID" value="Pan_g20212"/>
</dbReference>
<keyword evidence="1" id="KW-1133">Transmembrane helix</keyword>
<protein>
    <submittedName>
        <fullName evidence="3">MARVEL domain-containing protein</fullName>
    </submittedName>
</protein>
<accession>A0A7E4ZVR9</accession>
<evidence type="ECO:0000313" key="2">
    <source>
        <dbReference type="Proteomes" id="UP000492821"/>
    </source>
</evidence>
<evidence type="ECO:0000313" key="3">
    <source>
        <dbReference type="WBParaSite" id="Pan_g20212.t1"/>
    </source>
</evidence>
<feature type="transmembrane region" description="Helical" evidence="1">
    <location>
        <begin position="35"/>
        <end position="55"/>
    </location>
</feature>
<reference evidence="2" key="1">
    <citation type="journal article" date="2013" name="Genetics">
        <title>The draft genome and transcriptome of Panagrellus redivivus are shaped by the harsh demands of a free-living lifestyle.</title>
        <authorList>
            <person name="Srinivasan J."/>
            <person name="Dillman A.R."/>
            <person name="Macchietto M.G."/>
            <person name="Heikkinen L."/>
            <person name="Lakso M."/>
            <person name="Fracchia K.M."/>
            <person name="Antoshechkin I."/>
            <person name="Mortazavi A."/>
            <person name="Wong G."/>
            <person name="Sternberg P.W."/>
        </authorList>
    </citation>
    <scope>NUCLEOTIDE SEQUENCE [LARGE SCALE GENOMIC DNA]</scope>
    <source>
        <strain evidence="2">MT8872</strain>
    </source>
</reference>
<sequence length="101" mass="11084">MLPLTLIVPLSTTTVAVYCLFGNEFNAKTTYYLRSVVGFGGLIVDTTALTLSINYAVASFTSDRSPLLQKPVHGYFAVVISIAFAFGFIVSNMLRKFFQIC</sequence>
<keyword evidence="1" id="KW-0812">Transmembrane</keyword>
<dbReference type="Proteomes" id="UP000492821">
    <property type="component" value="Unassembled WGS sequence"/>
</dbReference>
<dbReference type="AlphaFoldDB" id="A0A7E4ZVR9"/>
<organism evidence="2 3">
    <name type="scientific">Panagrellus redivivus</name>
    <name type="common">Microworm</name>
    <dbReference type="NCBI Taxonomy" id="6233"/>
    <lineage>
        <taxon>Eukaryota</taxon>
        <taxon>Metazoa</taxon>
        <taxon>Ecdysozoa</taxon>
        <taxon>Nematoda</taxon>
        <taxon>Chromadorea</taxon>
        <taxon>Rhabditida</taxon>
        <taxon>Tylenchina</taxon>
        <taxon>Panagrolaimomorpha</taxon>
        <taxon>Panagrolaimoidea</taxon>
        <taxon>Panagrolaimidae</taxon>
        <taxon>Panagrellus</taxon>
    </lineage>
</organism>
<keyword evidence="2" id="KW-1185">Reference proteome</keyword>
<name>A0A7E4ZVR9_PANRE</name>
<evidence type="ECO:0000256" key="1">
    <source>
        <dbReference type="SAM" id="Phobius"/>
    </source>
</evidence>
<feature type="transmembrane region" description="Helical" evidence="1">
    <location>
        <begin position="75"/>
        <end position="94"/>
    </location>
</feature>